<evidence type="ECO:0000313" key="10">
    <source>
        <dbReference type="EMBL" id="GBG10069.1"/>
    </source>
</evidence>
<comment type="similarity">
    <text evidence="1">Belongs to the NADH dehydrogenase family.</text>
</comment>
<sequence>MSKQVTSGRLTNPQGEIDMKQIIVLGGGYGGVLTAKKLANQLRKHKDVQITLIDRKPYHTLLTELHEVAANRVEEDSIKIDLKKIFSGFRNVKVVLDEINGINFDNQTLQGERAYAYDYLVIGTGSKPTFFGIAGADQHALTLWSYEDAVRLKEHTQQMFRKAAKERNPEARKEMLTFVVVGGGFTGVEMIGELAEFTVELCKEFYIDPADVTLHVVDMVDKILPILPEQLIRKAEKRLRKMGVNIITGSKITEVTEHGVRVGEQELKSRTVIWTAGVEGSDLAGNLDVEQKGRKRILTNEKLQVPTHNNVYVVGDNIFYIPEGAAAPVPQMVENAELAAPIIAHNIVADIKHKPMKAYKPTFHGTMVCIGSRYGVANVGLPDKMFRLSGLPAMAVKHLINMVYLFQVCGFNKVYHYVLHEFIHVRNNRSFVGGHFAKRSPNFWLFPLRVFTGVMWFLQGGDKMLKMMDDPNHIFLLPSKWADGTSGASVVADEAAGSAQAAVTALPVPDFMKSMVDWSMDLMFYNADGGFTWLAYVFQASMVGAEIIVGLLLIAGLFSAPAAVVSVAMGIMVWVSGTAPTEMLWYLAAGIALIGGSGSTLGLDYYVLPRLKSLWKKLPIVRRWYIYTD</sequence>
<comment type="catalytic activity">
    <reaction evidence="7">
        <text>a quinone + NADH + H(+) = a quinol + NAD(+)</text>
        <dbReference type="Rhea" id="RHEA:46160"/>
        <dbReference type="ChEBI" id="CHEBI:15378"/>
        <dbReference type="ChEBI" id="CHEBI:24646"/>
        <dbReference type="ChEBI" id="CHEBI:57540"/>
        <dbReference type="ChEBI" id="CHEBI:57945"/>
        <dbReference type="ChEBI" id="CHEBI:132124"/>
        <dbReference type="EC" id="1.6.5.9"/>
    </reaction>
</comment>
<dbReference type="InterPro" id="IPR023753">
    <property type="entry name" value="FAD/NAD-binding_dom"/>
</dbReference>
<dbReference type="PANTHER" id="PTHR43706:SF47">
    <property type="entry name" value="EXTERNAL NADH-UBIQUINONE OXIDOREDUCTASE 1, MITOCHONDRIAL-RELATED"/>
    <property type="match status" value="1"/>
</dbReference>
<dbReference type="Pfam" id="PF07992">
    <property type="entry name" value="Pyr_redox_2"/>
    <property type="match status" value="1"/>
</dbReference>
<evidence type="ECO:0000256" key="5">
    <source>
        <dbReference type="ARBA" id="ARBA00023002"/>
    </source>
</evidence>
<reference evidence="10 11" key="1">
    <citation type="submission" date="2017-08" db="EMBL/GenBank/DDBJ databases">
        <title>Substantial Increase in Enzyme Production by Combined Drug-Resistance Mutations in Paenibacillus agaridevorans.</title>
        <authorList>
            <person name="Tanaka Y."/>
            <person name="Funane K."/>
            <person name="Hosaka T."/>
            <person name="Shiwa Y."/>
            <person name="Fujita N."/>
            <person name="Miyazaki T."/>
            <person name="Yoshikawa H."/>
            <person name="Murakami K."/>
            <person name="Kasahara K."/>
            <person name="Inaoka T."/>
            <person name="Hiraga Y."/>
            <person name="Ochi K."/>
        </authorList>
    </citation>
    <scope>NUCLEOTIDE SEQUENCE [LARGE SCALE GENOMIC DNA]</scope>
    <source>
        <strain evidence="10 11">T-3040</strain>
    </source>
</reference>
<keyword evidence="8" id="KW-0472">Membrane</keyword>
<feature type="transmembrane region" description="Helical" evidence="8">
    <location>
        <begin position="583"/>
        <end position="608"/>
    </location>
</feature>
<evidence type="ECO:0000256" key="6">
    <source>
        <dbReference type="ARBA" id="ARBA00023027"/>
    </source>
</evidence>
<evidence type="ECO:0000256" key="2">
    <source>
        <dbReference type="ARBA" id="ARBA00012637"/>
    </source>
</evidence>
<dbReference type="PRINTS" id="PR00411">
    <property type="entry name" value="PNDRDTASEI"/>
</dbReference>
<accession>A0A2R5EWP9</accession>
<keyword evidence="5" id="KW-0560">Oxidoreductase</keyword>
<evidence type="ECO:0000256" key="3">
    <source>
        <dbReference type="ARBA" id="ARBA00022630"/>
    </source>
</evidence>
<keyword evidence="8" id="KW-1133">Transmembrane helix</keyword>
<evidence type="ECO:0000256" key="4">
    <source>
        <dbReference type="ARBA" id="ARBA00022827"/>
    </source>
</evidence>
<dbReference type="InterPro" id="IPR045024">
    <property type="entry name" value="NDH-2"/>
</dbReference>
<dbReference type="Proteomes" id="UP000245202">
    <property type="component" value="Unassembled WGS sequence"/>
</dbReference>
<keyword evidence="11" id="KW-1185">Reference proteome</keyword>
<gene>
    <name evidence="10" type="ORF">PAT3040_04779</name>
</gene>
<protein>
    <recommendedName>
        <fullName evidence="2">NADH:ubiquinone reductase (non-electrogenic)</fullName>
        <ecNumber evidence="2">1.6.5.9</ecNumber>
    </recommendedName>
</protein>
<dbReference type="Gene3D" id="3.50.50.100">
    <property type="match status" value="1"/>
</dbReference>
<dbReference type="InterPro" id="IPR036188">
    <property type="entry name" value="FAD/NAD-bd_sf"/>
</dbReference>
<dbReference type="AlphaFoldDB" id="A0A2R5EWP9"/>
<feature type="transmembrane region" description="Helical" evidence="8">
    <location>
        <begin position="547"/>
        <end position="577"/>
    </location>
</feature>
<proteinExistence type="inferred from homology"/>
<dbReference type="EMBL" id="BDQX01000289">
    <property type="protein sequence ID" value="GBG10069.1"/>
    <property type="molecule type" value="Genomic_DNA"/>
</dbReference>
<keyword evidence="3" id="KW-0285">Flavoprotein</keyword>
<name>A0A2R5EWP9_9BACL</name>
<comment type="caution">
    <text evidence="10">The sequence shown here is derived from an EMBL/GenBank/DDBJ whole genome shotgun (WGS) entry which is preliminary data.</text>
</comment>
<dbReference type="EC" id="1.6.5.9" evidence="2"/>
<feature type="domain" description="FAD/NAD(P)-binding" evidence="9">
    <location>
        <begin position="21"/>
        <end position="335"/>
    </location>
</feature>
<evidence type="ECO:0000256" key="8">
    <source>
        <dbReference type="SAM" id="Phobius"/>
    </source>
</evidence>
<evidence type="ECO:0000256" key="7">
    <source>
        <dbReference type="ARBA" id="ARBA00047599"/>
    </source>
</evidence>
<keyword evidence="4" id="KW-0274">FAD</keyword>
<dbReference type="SUPFAM" id="SSF51905">
    <property type="entry name" value="FAD/NAD(P)-binding domain"/>
    <property type="match status" value="1"/>
</dbReference>
<organism evidence="10 11">
    <name type="scientific">Paenibacillus agaridevorans</name>
    <dbReference type="NCBI Taxonomy" id="171404"/>
    <lineage>
        <taxon>Bacteria</taxon>
        <taxon>Bacillati</taxon>
        <taxon>Bacillota</taxon>
        <taxon>Bacilli</taxon>
        <taxon>Bacillales</taxon>
        <taxon>Paenibacillaceae</taxon>
        <taxon>Paenibacillus</taxon>
    </lineage>
</organism>
<keyword evidence="6" id="KW-0520">NAD</keyword>
<dbReference type="GO" id="GO:0050136">
    <property type="term" value="F:NADH dehydrogenase (quinone) (non-electrogenic) activity"/>
    <property type="evidence" value="ECO:0007669"/>
    <property type="project" value="UniProtKB-EC"/>
</dbReference>
<evidence type="ECO:0000313" key="11">
    <source>
        <dbReference type="Proteomes" id="UP000245202"/>
    </source>
</evidence>
<dbReference type="PRINTS" id="PR00368">
    <property type="entry name" value="FADPNR"/>
</dbReference>
<keyword evidence="8" id="KW-0812">Transmembrane</keyword>
<evidence type="ECO:0000259" key="9">
    <source>
        <dbReference type="Pfam" id="PF07992"/>
    </source>
</evidence>
<dbReference type="PANTHER" id="PTHR43706">
    <property type="entry name" value="NADH DEHYDROGENASE"/>
    <property type="match status" value="1"/>
</dbReference>
<evidence type="ECO:0000256" key="1">
    <source>
        <dbReference type="ARBA" id="ARBA00005272"/>
    </source>
</evidence>